<proteinExistence type="predicted"/>
<dbReference type="EMBL" id="ABXB03000006">
    <property type="protein sequence ID" value="EFA22139.1"/>
    <property type="molecule type" value="Genomic_DNA"/>
</dbReference>
<evidence type="ECO:0000313" key="1">
    <source>
        <dbReference type="EMBL" id="EFA22139.1"/>
    </source>
</evidence>
<dbReference type="Proteomes" id="UP000003656">
    <property type="component" value="Unassembled WGS sequence"/>
</dbReference>
<gene>
    <name evidence="1" type="ORF">BIFGAL_04336</name>
</gene>
<name>D1NWT0_9BIFI</name>
<protein>
    <submittedName>
        <fullName evidence="1">Uncharacterized protein</fullName>
    </submittedName>
</protein>
<dbReference type="AlphaFoldDB" id="D1NWT0"/>
<evidence type="ECO:0000313" key="2">
    <source>
        <dbReference type="Proteomes" id="UP000003656"/>
    </source>
</evidence>
<comment type="caution">
    <text evidence="1">The sequence shown here is derived from an EMBL/GenBank/DDBJ whole genome shotgun (WGS) entry which is preliminary data.</text>
</comment>
<sequence length="45" mass="4725">MTRAPSTICMACAQIHRGTTTNLAARSTTVVSRFISDGIQTVSIG</sequence>
<reference evidence="1 2" key="1">
    <citation type="submission" date="2009-11" db="EMBL/GenBank/DDBJ databases">
        <authorList>
            <person name="Weinstock G."/>
            <person name="Sodergren E."/>
            <person name="Clifton S."/>
            <person name="Fulton L."/>
            <person name="Fulton B."/>
            <person name="Courtney L."/>
            <person name="Fronick C."/>
            <person name="Harrison M."/>
            <person name="Strong C."/>
            <person name="Farmer C."/>
            <person name="Delahaunty K."/>
            <person name="Markovic C."/>
            <person name="Hall O."/>
            <person name="Minx P."/>
            <person name="Tomlinson C."/>
            <person name="Mitreva M."/>
            <person name="Nelson J."/>
            <person name="Hou S."/>
            <person name="Wollam A."/>
            <person name="Pepin K.H."/>
            <person name="Johnson M."/>
            <person name="Bhonagiri V."/>
            <person name="Nash W.E."/>
            <person name="Warren W."/>
            <person name="Chinwalla A."/>
            <person name="Mardis E.R."/>
            <person name="Wilson R.K."/>
        </authorList>
    </citation>
    <scope>NUCLEOTIDE SEQUENCE [LARGE SCALE GENOMIC DNA]</scope>
    <source>
        <strain evidence="1 2">DSM 20093</strain>
    </source>
</reference>
<organism evidence="1 2">
    <name type="scientific">Bifidobacterium gallicum DSM 20093 = LMG 11596</name>
    <dbReference type="NCBI Taxonomy" id="561180"/>
    <lineage>
        <taxon>Bacteria</taxon>
        <taxon>Bacillati</taxon>
        <taxon>Actinomycetota</taxon>
        <taxon>Actinomycetes</taxon>
        <taxon>Bifidobacteriales</taxon>
        <taxon>Bifidobacteriaceae</taxon>
        <taxon>Bifidobacterium</taxon>
    </lineage>
</organism>
<accession>D1NWT0</accession>